<dbReference type="EMBL" id="CP010827">
    <property type="protein sequence ID" value="AJI78078.1"/>
    <property type="molecule type" value="Genomic_DNA"/>
</dbReference>
<dbReference type="HOGENOM" id="CLU_133684_0_0_11"/>
<dbReference type="OrthoDB" id="4417381at2"/>
<feature type="transmembrane region" description="Helical" evidence="1">
    <location>
        <begin position="6"/>
        <end position="26"/>
    </location>
</feature>
<keyword evidence="1" id="KW-0812">Transmembrane</keyword>
<evidence type="ECO:0000256" key="1">
    <source>
        <dbReference type="SAM" id="Phobius"/>
    </source>
</evidence>
<dbReference type="RefSeq" id="WP_042529420.1">
    <property type="nucleotide sequence ID" value="NZ_CP010827.1"/>
</dbReference>
<keyword evidence="1" id="KW-1133">Transmembrane helix</keyword>
<dbReference type="Proteomes" id="UP001521911">
    <property type="component" value="Unassembled WGS sequence"/>
</dbReference>
<dbReference type="KEGG" id="csx:CSING_02640"/>
<evidence type="ECO:0000313" key="4">
    <source>
        <dbReference type="Proteomes" id="UP000031890"/>
    </source>
</evidence>
<keyword evidence="5" id="KW-1185">Reference proteome</keyword>
<keyword evidence="1" id="KW-0472">Membrane</keyword>
<evidence type="ECO:0000313" key="2">
    <source>
        <dbReference type="EMBL" id="AJI78078.1"/>
    </source>
</evidence>
<evidence type="ECO:0000313" key="3">
    <source>
        <dbReference type="EMBL" id="MCG7276201.1"/>
    </source>
</evidence>
<dbReference type="Proteomes" id="UP000031890">
    <property type="component" value="Chromosome"/>
</dbReference>
<reference evidence="3 5" key="2">
    <citation type="submission" date="2022-02" db="EMBL/GenBank/DDBJ databases">
        <title>Uncovering new skin microbiome diversity through culturing and metagenomics.</title>
        <authorList>
            <person name="Conlan S."/>
            <person name="Deming C."/>
            <person name="Nisc Comparative Sequencing Program N."/>
            <person name="Segre J.A."/>
        </authorList>
    </citation>
    <scope>NUCLEOTIDE SEQUENCE [LARGE SCALE GENOMIC DNA]</scope>
    <source>
        <strain evidence="3 5">ACRQV</strain>
    </source>
</reference>
<gene>
    <name evidence="2" type="ORF">CSING_02640</name>
    <name evidence="3" type="ORF">MHK08_06930</name>
</gene>
<dbReference type="AlphaFoldDB" id="A0A0B6ETH9"/>
<sequence length="175" mass="19113">MNKLGQFITTVVIGGFAIFLAALIALSMNKDSADGEITSTLSETLTDYPKNLNFAALIVPDVYGSDQVGGLVVCPGTSEKDLSEAQVDTADIEFEDGKVADDVNYFVTVSTEQEYHAEKLQRSNVDLCDELLKQTEAAKQQGQDLPAVYPVQPNTPMQFLRAEKDDDSTNWHFVG</sequence>
<reference evidence="2 4" key="1">
    <citation type="journal article" date="2015" name="Genome Announc.">
        <title>Complete Genome Sequence and Annotation of Corynebacterium singulare DSM 44357, Isolated from a Human Semen Specimen.</title>
        <authorList>
            <person name="Merten M."/>
            <person name="Brinkrolf K."/>
            <person name="Albersmeier A."/>
            <person name="Kutter Y."/>
            <person name="Ruckert C."/>
            <person name="Tauch A."/>
        </authorList>
    </citation>
    <scope>NUCLEOTIDE SEQUENCE [LARGE SCALE GENOMIC DNA]</scope>
    <source>
        <strain evidence="2">IBS B52218</strain>
    </source>
</reference>
<organism evidence="2 4">
    <name type="scientific">Corynebacterium singulare</name>
    <dbReference type="NCBI Taxonomy" id="161899"/>
    <lineage>
        <taxon>Bacteria</taxon>
        <taxon>Bacillati</taxon>
        <taxon>Actinomycetota</taxon>
        <taxon>Actinomycetes</taxon>
        <taxon>Mycobacteriales</taxon>
        <taxon>Corynebacteriaceae</taxon>
        <taxon>Corynebacterium</taxon>
    </lineage>
</organism>
<proteinExistence type="predicted"/>
<dbReference type="EMBL" id="JAKRDF010000006">
    <property type="protein sequence ID" value="MCG7276201.1"/>
    <property type="molecule type" value="Genomic_DNA"/>
</dbReference>
<protein>
    <submittedName>
        <fullName evidence="2">Uncharacterized protein</fullName>
    </submittedName>
</protein>
<accession>A0A0B6ETH9</accession>
<name>A0A0B6ETH9_9CORY</name>
<dbReference type="STRING" id="161899.CSING_02640"/>
<evidence type="ECO:0000313" key="5">
    <source>
        <dbReference type="Proteomes" id="UP001521911"/>
    </source>
</evidence>